<dbReference type="SUPFAM" id="SSF55073">
    <property type="entry name" value="Nucleotide cyclase"/>
    <property type="match status" value="1"/>
</dbReference>
<dbReference type="GO" id="GO:0071111">
    <property type="term" value="F:cyclic-guanylate-specific phosphodiesterase activity"/>
    <property type="evidence" value="ECO:0007669"/>
    <property type="project" value="InterPro"/>
</dbReference>
<dbReference type="Pfam" id="PF05226">
    <property type="entry name" value="CHASE2"/>
    <property type="match status" value="1"/>
</dbReference>
<gene>
    <name evidence="3" type="ORF">FHT02_001435</name>
</gene>
<dbReference type="PROSITE" id="PS50883">
    <property type="entry name" value="EAL"/>
    <property type="match status" value="1"/>
</dbReference>
<comment type="caution">
    <text evidence="3">The sequence shown here is derived from an EMBL/GenBank/DDBJ whole genome shotgun (WGS) entry which is preliminary data.</text>
</comment>
<dbReference type="InterPro" id="IPR029787">
    <property type="entry name" value="Nucleotide_cyclase"/>
</dbReference>
<dbReference type="InterPro" id="IPR035919">
    <property type="entry name" value="EAL_sf"/>
</dbReference>
<dbReference type="InterPro" id="IPR000160">
    <property type="entry name" value="GGDEF_dom"/>
</dbReference>
<feature type="transmembrane region" description="Helical" evidence="1">
    <location>
        <begin position="280"/>
        <end position="298"/>
    </location>
</feature>
<dbReference type="AlphaFoldDB" id="A0A840YA44"/>
<feature type="transmembrane region" description="Helical" evidence="1">
    <location>
        <begin position="304"/>
        <end position="325"/>
    </location>
</feature>
<dbReference type="InterPro" id="IPR007890">
    <property type="entry name" value="CHASE2"/>
</dbReference>
<dbReference type="Gene3D" id="3.30.70.270">
    <property type="match status" value="1"/>
</dbReference>
<dbReference type="SUPFAM" id="SSF141868">
    <property type="entry name" value="EAL domain-like"/>
    <property type="match status" value="1"/>
</dbReference>
<dbReference type="SMART" id="SM01080">
    <property type="entry name" value="CHASE2"/>
    <property type="match status" value="1"/>
</dbReference>
<dbReference type="SMART" id="SM00267">
    <property type="entry name" value="GGDEF"/>
    <property type="match status" value="1"/>
</dbReference>
<dbReference type="InterPro" id="IPR050706">
    <property type="entry name" value="Cyclic-di-GMP_PDE-like"/>
</dbReference>
<keyword evidence="1" id="KW-0812">Transmembrane</keyword>
<protein>
    <submittedName>
        <fullName evidence="3">EAL domain-containing protein (Putative c-di-GMP-specific phosphodiesterase class I)/CHASE2 domain-containing sensor protein</fullName>
    </submittedName>
</protein>
<keyword evidence="4" id="KW-1185">Reference proteome</keyword>
<evidence type="ECO:0000313" key="3">
    <source>
        <dbReference type="EMBL" id="MBB5710207.1"/>
    </source>
</evidence>
<name>A0A840YA44_9SPHN</name>
<keyword evidence="1" id="KW-0472">Membrane</keyword>
<feature type="transmembrane region" description="Helical" evidence="1">
    <location>
        <begin position="255"/>
        <end position="273"/>
    </location>
</feature>
<organism evidence="3 4">
    <name type="scientific">Sphingomonas xinjiangensis</name>
    <dbReference type="NCBI Taxonomy" id="643568"/>
    <lineage>
        <taxon>Bacteria</taxon>
        <taxon>Pseudomonadati</taxon>
        <taxon>Pseudomonadota</taxon>
        <taxon>Alphaproteobacteria</taxon>
        <taxon>Sphingomonadales</taxon>
        <taxon>Sphingomonadaceae</taxon>
        <taxon>Sphingomonas</taxon>
    </lineage>
</organism>
<accession>A0A840YA44</accession>
<evidence type="ECO:0000313" key="4">
    <source>
        <dbReference type="Proteomes" id="UP000527143"/>
    </source>
</evidence>
<dbReference type="InterPro" id="IPR043128">
    <property type="entry name" value="Rev_trsase/Diguanyl_cyclase"/>
</dbReference>
<dbReference type="Gene3D" id="3.20.20.450">
    <property type="entry name" value="EAL domain"/>
    <property type="match status" value="1"/>
</dbReference>
<dbReference type="SMART" id="SM00052">
    <property type="entry name" value="EAL"/>
    <property type="match status" value="1"/>
</dbReference>
<evidence type="ECO:0000259" key="2">
    <source>
        <dbReference type="PROSITE" id="PS50883"/>
    </source>
</evidence>
<sequence>MLLAIAIGASGSGAGVDRALRGLDFALRMHPASGQLHIVEIDARSIAAIDRWPWPRSNYAQIVDRLREAGAASIAFDVDLSARSAPEEDVALARALQRAGGKVILPTFGQAAGGGKDGWTDSLPIPVLRAHANLAAVNIRADFDGQVRRAPVGIVTEGVPRPSVAAMVAGVQGTAGGDFEIDYAIDPDTIPRHSFLEIRDGRFDPTVFAGKDVLIGATAVELGDRYAVPGHGVLPGVVIQALAAETLAQGLPVDAGWVLPLLLALLLAWPILIASSRAGLLAASVAAPLSLFTAAVAADAVVHWLFLLSPALSCLALVTTTAFAMRWLDAARRKRALDSQTGLPNRVALRQAMRRDHAAGVVAARIAEFEKLAAGLGETATAELIRRVRDRVALACGGVAVFRIEDRVFAWRIANDDALDPQLISLRALMLSPVEVAGRRVDVSLAFGYAVERVGEGGERAVAQAALAAARALAEGRAWHVHQLEEEDTVDRELSLLGELDEALGKGEIQVLYQPKLDLKTGHISSVEALVRWNHGTRGFLRPDLFIPLAERNDRIAGLTLHVVGQTITDLLNWQSSGRQLTGAVNISAKLLNSAPFIADLREVVENSGISPALLTFEVTESAAMGDPAGASAALQSFRNLGIGISMDDYGTGQSTLSYLKQLPLNELKIDRSFVQFAHQNRGDGALVRSTIDLAHELGLKVVAEGVEEQACLDFLRAIGCDLAQGYLISKPVSAMELQPLLGRTYPLAA</sequence>
<evidence type="ECO:0000256" key="1">
    <source>
        <dbReference type="SAM" id="Phobius"/>
    </source>
</evidence>
<dbReference type="Pfam" id="PF00563">
    <property type="entry name" value="EAL"/>
    <property type="match status" value="1"/>
</dbReference>
<dbReference type="PANTHER" id="PTHR33121">
    <property type="entry name" value="CYCLIC DI-GMP PHOSPHODIESTERASE PDEF"/>
    <property type="match status" value="1"/>
</dbReference>
<feature type="domain" description="EAL" evidence="2">
    <location>
        <begin position="493"/>
        <end position="746"/>
    </location>
</feature>
<reference evidence="3 4" key="1">
    <citation type="submission" date="2020-08" db="EMBL/GenBank/DDBJ databases">
        <title>Genomic Encyclopedia of Type Strains, Phase IV (KMG-IV): sequencing the most valuable type-strain genomes for metagenomic binning, comparative biology and taxonomic classification.</title>
        <authorList>
            <person name="Goeker M."/>
        </authorList>
    </citation>
    <scope>NUCLEOTIDE SEQUENCE [LARGE SCALE GENOMIC DNA]</scope>
    <source>
        <strain evidence="3 4">DSM 26736</strain>
    </source>
</reference>
<keyword evidence="1" id="KW-1133">Transmembrane helix</keyword>
<dbReference type="RefSeq" id="WP_184085926.1">
    <property type="nucleotide sequence ID" value="NZ_JACIJF010000003.1"/>
</dbReference>
<dbReference type="PANTHER" id="PTHR33121:SF79">
    <property type="entry name" value="CYCLIC DI-GMP PHOSPHODIESTERASE PDED-RELATED"/>
    <property type="match status" value="1"/>
</dbReference>
<proteinExistence type="predicted"/>
<dbReference type="InterPro" id="IPR001633">
    <property type="entry name" value="EAL_dom"/>
</dbReference>
<dbReference type="Proteomes" id="UP000527143">
    <property type="component" value="Unassembled WGS sequence"/>
</dbReference>
<dbReference type="EMBL" id="JACIJF010000003">
    <property type="protein sequence ID" value="MBB5710207.1"/>
    <property type="molecule type" value="Genomic_DNA"/>
</dbReference>
<dbReference type="CDD" id="cd01948">
    <property type="entry name" value="EAL"/>
    <property type="match status" value="1"/>
</dbReference>